<dbReference type="PANTHER" id="PTHR19923">
    <property type="entry name" value="WD40 REPEAT PROTEINPRL1/PRL2-RELATED"/>
    <property type="match status" value="1"/>
</dbReference>
<dbReference type="GO" id="GO:0071013">
    <property type="term" value="C:catalytic step 2 spliceosome"/>
    <property type="evidence" value="ECO:0007669"/>
    <property type="project" value="TreeGrafter"/>
</dbReference>
<dbReference type="PROSITE" id="PS50082">
    <property type="entry name" value="WD_REPEATS_2"/>
    <property type="match status" value="3"/>
</dbReference>
<evidence type="ECO:0000256" key="1">
    <source>
        <dbReference type="ARBA" id="ARBA00022574"/>
    </source>
</evidence>
<dbReference type="PROSITE" id="PS00678">
    <property type="entry name" value="WD_REPEATS_1"/>
    <property type="match status" value="2"/>
</dbReference>
<dbReference type="InterPro" id="IPR001680">
    <property type="entry name" value="WD40_rpt"/>
</dbReference>
<dbReference type="Gene3D" id="2.130.10.10">
    <property type="entry name" value="YVTN repeat-like/Quinoprotein amine dehydrogenase"/>
    <property type="match status" value="1"/>
</dbReference>
<dbReference type="Proteomes" id="UP001202328">
    <property type="component" value="Unassembled WGS sequence"/>
</dbReference>
<sequence length="176" mass="19879">MFSAGDDKQVKCWNLEQNKVIRSYHGHLSGVYCLALHPTVYILLTGGRDSVCRVWDIRTEKQIYALSGHVDTVCSVLSRPTDPQVITGSHDTTIKFWDLRNGKTMGTLTHHKKSTKVQPGSLESEAGIYALSYDITGSRLVTCEADKTIKMWKKDELATPETHPLDYKPPKDVRRF</sequence>
<accession>A0AAD4XD33</accession>
<dbReference type="InterPro" id="IPR036322">
    <property type="entry name" value="WD40_repeat_dom_sf"/>
</dbReference>
<evidence type="ECO:0000256" key="2">
    <source>
        <dbReference type="ARBA" id="ARBA00022737"/>
    </source>
</evidence>
<evidence type="ECO:0008006" key="7">
    <source>
        <dbReference type="Google" id="ProtNLM"/>
    </source>
</evidence>
<dbReference type="PROSITE" id="PS50294">
    <property type="entry name" value="WD_REPEATS_REGION"/>
    <property type="match status" value="2"/>
</dbReference>
<dbReference type="SMART" id="SM00320">
    <property type="entry name" value="WD40"/>
    <property type="match status" value="3"/>
</dbReference>
<keyword evidence="6" id="KW-1185">Reference proteome</keyword>
<dbReference type="GO" id="GO:0000974">
    <property type="term" value="C:Prp19 complex"/>
    <property type="evidence" value="ECO:0007669"/>
    <property type="project" value="TreeGrafter"/>
</dbReference>
<dbReference type="AlphaFoldDB" id="A0AAD4XD33"/>
<dbReference type="PANTHER" id="PTHR19923:SF0">
    <property type="entry name" value="PLEIOTROPIC REGULATOR 1"/>
    <property type="match status" value="1"/>
</dbReference>
<reference evidence="5" key="1">
    <citation type="submission" date="2022-04" db="EMBL/GenBank/DDBJ databases">
        <title>A functionally conserved STORR gene fusion in Papaver species that diverged 16.8 million years ago.</title>
        <authorList>
            <person name="Catania T."/>
        </authorList>
    </citation>
    <scope>NUCLEOTIDE SEQUENCE</scope>
    <source>
        <strain evidence="5">S-188037</strain>
    </source>
</reference>
<keyword evidence="2" id="KW-0677">Repeat</keyword>
<dbReference type="PRINTS" id="PR00320">
    <property type="entry name" value="GPROTEINBRPT"/>
</dbReference>
<dbReference type="SUPFAM" id="SSF50978">
    <property type="entry name" value="WD40 repeat-like"/>
    <property type="match status" value="1"/>
</dbReference>
<feature type="repeat" description="WD" evidence="4">
    <location>
        <begin position="24"/>
        <end position="65"/>
    </location>
</feature>
<comment type="caution">
    <text evidence="5">The sequence shown here is derived from an EMBL/GenBank/DDBJ whole genome shotgun (WGS) entry which is preliminary data.</text>
</comment>
<comment type="similarity">
    <text evidence="3">Belongs to the WD repeat PRL1/PRL2 family.</text>
</comment>
<dbReference type="EMBL" id="JAJJMB010011222">
    <property type="protein sequence ID" value="KAI3903181.1"/>
    <property type="molecule type" value="Genomic_DNA"/>
</dbReference>
<gene>
    <name evidence="5" type="ORF">MKW98_031835</name>
</gene>
<dbReference type="InterPro" id="IPR020472">
    <property type="entry name" value="WD40_PAC1"/>
</dbReference>
<dbReference type="InterPro" id="IPR045241">
    <property type="entry name" value="Prp46/PLRG1-like"/>
</dbReference>
<dbReference type="GO" id="GO:0071011">
    <property type="term" value="C:precatalytic spliceosome"/>
    <property type="evidence" value="ECO:0007669"/>
    <property type="project" value="TreeGrafter"/>
</dbReference>
<evidence type="ECO:0000313" key="6">
    <source>
        <dbReference type="Proteomes" id="UP001202328"/>
    </source>
</evidence>
<keyword evidence="1 4" id="KW-0853">WD repeat</keyword>
<proteinExistence type="inferred from homology"/>
<organism evidence="5 6">
    <name type="scientific">Papaver atlanticum</name>
    <dbReference type="NCBI Taxonomy" id="357466"/>
    <lineage>
        <taxon>Eukaryota</taxon>
        <taxon>Viridiplantae</taxon>
        <taxon>Streptophyta</taxon>
        <taxon>Embryophyta</taxon>
        <taxon>Tracheophyta</taxon>
        <taxon>Spermatophyta</taxon>
        <taxon>Magnoliopsida</taxon>
        <taxon>Ranunculales</taxon>
        <taxon>Papaveraceae</taxon>
        <taxon>Papaveroideae</taxon>
        <taxon>Papaver</taxon>
    </lineage>
</organism>
<dbReference type="CDD" id="cd00200">
    <property type="entry name" value="WD40"/>
    <property type="match status" value="1"/>
</dbReference>
<dbReference type="GO" id="GO:0000398">
    <property type="term" value="P:mRNA splicing, via spliceosome"/>
    <property type="evidence" value="ECO:0007669"/>
    <property type="project" value="InterPro"/>
</dbReference>
<dbReference type="Pfam" id="PF00400">
    <property type="entry name" value="WD40"/>
    <property type="match status" value="3"/>
</dbReference>
<evidence type="ECO:0000256" key="4">
    <source>
        <dbReference type="PROSITE-ProRule" id="PRU00221"/>
    </source>
</evidence>
<dbReference type="InterPro" id="IPR015943">
    <property type="entry name" value="WD40/YVTN_repeat-like_dom_sf"/>
</dbReference>
<evidence type="ECO:0000256" key="3">
    <source>
        <dbReference type="ARBA" id="ARBA00025726"/>
    </source>
</evidence>
<evidence type="ECO:0000313" key="5">
    <source>
        <dbReference type="EMBL" id="KAI3903181.1"/>
    </source>
</evidence>
<feature type="repeat" description="WD" evidence="4">
    <location>
        <begin position="1"/>
        <end position="23"/>
    </location>
</feature>
<protein>
    <recommendedName>
        <fullName evidence="7">Pleiotropic regulator 1</fullName>
    </recommendedName>
</protein>
<feature type="repeat" description="WD" evidence="4">
    <location>
        <begin position="66"/>
        <end position="107"/>
    </location>
</feature>
<name>A0AAD4XD33_9MAGN</name>
<dbReference type="InterPro" id="IPR019775">
    <property type="entry name" value="WD40_repeat_CS"/>
</dbReference>